<dbReference type="EC" id="2.1.1.-" evidence="5"/>
<evidence type="ECO:0000256" key="2">
    <source>
        <dbReference type="ARBA" id="ARBA00022603"/>
    </source>
</evidence>
<dbReference type="Pfam" id="PF01555">
    <property type="entry name" value="N6_N4_Mtase"/>
    <property type="match status" value="1"/>
</dbReference>
<evidence type="ECO:0000256" key="5">
    <source>
        <dbReference type="RuleBase" id="RU362026"/>
    </source>
</evidence>
<evidence type="ECO:0000313" key="7">
    <source>
        <dbReference type="EMBL" id="MCG7507082.1"/>
    </source>
</evidence>
<evidence type="ECO:0000313" key="8">
    <source>
        <dbReference type="Proteomes" id="UP001201701"/>
    </source>
</evidence>
<keyword evidence="2" id="KW-0489">Methyltransferase</keyword>
<evidence type="ECO:0000256" key="1">
    <source>
        <dbReference type="ARBA" id="ARBA00006594"/>
    </source>
</evidence>
<reference evidence="7 8" key="1">
    <citation type="submission" date="2022-02" db="EMBL/GenBank/DDBJ databases">
        <title>Draft genome sequence of Mezorhizobium retamae strain IRAMC:0171 isolated from Retama raetam nodules.</title>
        <authorList>
            <person name="Bengaied R."/>
            <person name="Sbissi I."/>
            <person name="Huber K."/>
            <person name="Ghodbane F."/>
            <person name="Nouioui I."/>
            <person name="Tarhouni M."/>
            <person name="Gtari M."/>
        </authorList>
    </citation>
    <scope>NUCLEOTIDE SEQUENCE [LARGE SCALE GENOMIC DNA]</scope>
    <source>
        <strain evidence="7 8">IRAMC:0171</strain>
    </source>
</reference>
<gene>
    <name evidence="7" type="ORF">L4923_18800</name>
</gene>
<accession>A0ABS9QI01</accession>
<dbReference type="InterPro" id="IPR029063">
    <property type="entry name" value="SAM-dependent_MTases_sf"/>
</dbReference>
<dbReference type="InterPro" id="IPR001091">
    <property type="entry name" value="RM_Methyltransferase"/>
</dbReference>
<dbReference type="PROSITE" id="PS00092">
    <property type="entry name" value="N6_MTASE"/>
    <property type="match status" value="1"/>
</dbReference>
<dbReference type="SUPFAM" id="SSF53335">
    <property type="entry name" value="S-adenosyl-L-methionine-dependent methyltransferases"/>
    <property type="match status" value="1"/>
</dbReference>
<dbReference type="InterPro" id="IPR002052">
    <property type="entry name" value="DNA_methylase_N6_adenine_CS"/>
</dbReference>
<keyword evidence="3" id="KW-0808">Transferase</keyword>
<dbReference type="Proteomes" id="UP001201701">
    <property type="component" value="Unassembled WGS sequence"/>
</dbReference>
<dbReference type="EMBL" id="JAKREW010000020">
    <property type="protein sequence ID" value="MCG7507082.1"/>
    <property type="molecule type" value="Genomic_DNA"/>
</dbReference>
<keyword evidence="8" id="KW-1185">Reference proteome</keyword>
<dbReference type="Gene3D" id="3.40.50.150">
    <property type="entry name" value="Vaccinia Virus protein VP39"/>
    <property type="match status" value="1"/>
</dbReference>
<dbReference type="RefSeq" id="WP_239367889.1">
    <property type="nucleotide sequence ID" value="NZ_JAKREW010000020.1"/>
</dbReference>
<comment type="caution">
    <text evidence="7">The sequence shown here is derived from an EMBL/GenBank/DDBJ whole genome shotgun (WGS) entry which is preliminary data.</text>
</comment>
<sequence length="450" mass="48552">MTTKLAPAQIFLDGKVELRPGDCRDVIRAMPDDSIDSVVTDPPYALVSIQKRFGKEGSAPTRDGDVYSRSSAGFMGKQWDTGETAFAVEFWAEVFRVLKPGGHVVAFSGTRTYHRMTVAIEDAGFEIRDQLAWVYGSGFPKSHDVSKAIDKHFGAEREKVRVDASKLGNPPNLVGGAIKGDDRPWRLEALERGYHEKAGDEAATPQAAEWQGWGTALKPAWEPICLARKPLIGTVAANVLEHGTGALNIDGCRVGDEERFNPSASSNDIYGQFKGDESGGRATTGRWPANIAHDGSDEVLAGFPDSKAGTETTARGTGGIWSDVSNSPCGPQYGDSGSAARFFYTAKADKLDRIGSKHPTVKPVVLMQWLVRLVTPKGGLVLDPFAGSGSTGEAAWREGMRCILIEREEEYQSDIAERLRLADKGPATRRAKAIKQVANDNLPLFSTGAA</sequence>
<dbReference type="PRINTS" id="PR00508">
    <property type="entry name" value="S21N4MTFRASE"/>
</dbReference>
<comment type="similarity">
    <text evidence="1 5">Belongs to the N(4)/N(6)-methyltransferase family.</text>
</comment>
<comment type="catalytic activity">
    <reaction evidence="4">
        <text>a 2'-deoxyadenosine in DNA + S-adenosyl-L-methionine = an N(6)-methyl-2'-deoxyadenosine in DNA + S-adenosyl-L-homocysteine + H(+)</text>
        <dbReference type="Rhea" id="RHEA:15197"/>
        <dbReference type="Rhea" id="RHEA-COMP:12418"/>
        <dbReference type="Rhea" id="RHEA-COMP:12419"/>
        <dbReference type="ChEBI" id="CHEBI:15378"/>
        <dbReference type="ChEBI" id="CHEBI:57856"/>
        <dbReference type="ChEBI" id="CHEBI:59789"/>
        <dbReference type="ChEBI" id="CHEBI:90615"/>
        <dbReference type="ChEBI" id="CHEBI:90616"/>
        <dbReference type="EC" id="2.1.1.72"/>
    </reaction>
</comment>
<evidence type="ECO:0000259" key="6">
    <source>
        <dbReference type="Pfam" id="PF01555"/>
    </source>
</evidence>
<protein>
    <recommendedName>
        <fullName evidence="5">Methyltransferase</fullName>
        <ecNumber evidence="5">2.1.1.-</ecNumber>
    </recommendedName>
</protein>
<feature type="domain" description="DNA methylase N-4/N-6" evidence="6">
    <location>
        <begin position="35"/>
        <end position="415"/>
    </location>
</feature>
<name>A0ABS9QI01_9HYPH</name>
<evidence type="ECO:0000256" key="3">
    <source>
        <dbReference type="ARBA" id="ARBA00022679"/>
    </source>
</evidence>
<organism evidence="7 8">
    <name type="scientific">Mesorhizobium retamae</name>
    <dbReference type="NCBI Taxonomy" id="2912854"/>
    <lineage>
        <taxon>Bacteria</taxon>
        <taxon>Pseudomonadati</taxon>
        <taxon>Pseudomonadota</taxon>
        <taxon>Alphaproteobacteria</taxon>
        <taxon>Hyphomicrobiales</taxon>
        <taxon>Phyllobacteriaceae</taxon>
        <taxon>Mesorhizobium</taxon>
    </lineage>
</organism>
<dbReference type="InterPro" id="IPR002941">
    <property type="entry name" value="DNA_methylase_N4/N6"/>
</dbReference>
<proteinExistence type="inferred from homology"/>
<evidence type="ECO:0000256" key="4">
    <source>
        <dbReference type="ARBA" id="ARBA00047942"/>
    </source>
</evidence>